<dbReference type="Proteomes" id="UP000789759">
    <property type="component" value="Unassembled WGS sequence"/>
</dbReference>
<name>A0A9N9FKL3_9GLOM</name>
<gene>
    <name evidence="1" type="ORF">CPELLU_LOCUS4253</name>
</gene>
<protein>
    <submittedName>
        <fullName evidence="1">17662_t:CDS:1</fullName>
    </submittedName>
</protein>
<reference evidence="1" key="1">
    <citation type="submission" date="2021-06" db="EMBL/GenBank/DDBJ databases">
        <authorList>
            <person name="Kallberg Y."/>
            <person name="Tangrot J."/>
            <person name="Rosling A."/>
        </authorList>
    </citation>
    <scope>NUCLEOTIDE SEQUENCE</scope>
    <source>
        <strain evidence="1">FL966</strain>
    </source>
</reference>
<evidence type="ECO:0000313" key="2">
    <source>
        <dbReference type="Proteomes" id="UP000789759"/>
    </source>
</evidence>
<proteinExistence type="predicted"/>
<dbReference type="EMBL" id="CAJVQA010002209">
    <property type="protein sequence ID" value="CAG8540011.1"/>
    <property type="molecule type" value="Genomic_DNA"/>
</dbReference>
<comment type="caution">
    <text evidence="1">The sequence shown here is derived from an EMBL/GenBank/DDBJ whole genome shotgun (WGS) entry which is preliminary data.</text>
</comment>
<evidence type="ECO:0000313" key="1">
    <source>
        <dbReference type="EMBL" id="CAG8540011.1"/>
    </source>
</evidence>
<organism evidence="1 2">
    <name type="scientific">Cetraspora pellucida</name>
    <dbReference type="NCBI Taxonomy" id="1433469"/>
    <lineage>
        <taxon>Eukaryota</taxon>
        <taxon>Fungi</taxon>
        <taxon>Fungi incertae sedis</taxon>
        <taxon>Mucoromycota</taxon>
        <taxon>Glomeromycotina</taxon>
        <taxon>Glomeromycetes</taxon>
        <taxon>Diversisporales</taxon>
        <taxon>Gigasporaceae</taxon>
        <taxon>Cetraspora</taxon>
    </lineage>
</organism>
<keyword evidence="2" id="KW-1185">Reference proteome</keyword>
<dbReference type="AlphaFoldDB" id="A0A9N9FKL3"/>
<dbReference type="OrthoDB" id="2421407at2759"/>
<sequence length="90" mass="10252">MSEPTIIIDPNEELQISDNVSIRVVDLYSFESLELVKKFKQDLARLIYKIQYAIEGKLKEGMSPSYAVTLEEVIPKVSTKPKRPIGKDEP</sequence>
<accession>A0A9N9FKL3</accession>